<evidence type="ECO:0000313" key="6">
    <source>
        <dbReference type="EMBL" id="EGO19935.1"/>
    </source>
</evidence>
<dbReference type="InterPro" id="IPR001461">
    <property type="entry name" value="Aspartic_peptidase_A1"/>
</dbReference>
<feature type="chain" id="PRO_5003382094" description="Peptidase A1 domain-containing protein" evidence="4">
    <location>
        <begin position="23"/>
        <end position="593"/>
    </location>
</feature>
<dbReference type="HOGENOM" id="CLU_021426_0_0_1"/>
<evidence type="ECO:0000256" key="3">
    <source>
        <dbReference type="RuleBase" id="RU000454"/>
    </source>
</evidence>
<dbReference type="OrthoDB" id="3089at2759"/>
<dbReference type="PANTHER" id="PTHR47966:SF51">
    <property type="entry name" value="BETA-SITE APP-CLEAVING ENZYME, ISOFORM A-RELATED"/>
    <property type="match status" value="1"/>
</dbReference>
<dbReference type="InterPro" id="IPR001969">
    <property type="entry name" value="Aspartic_peptidase_AS"/>
</dbReference>
<proteinExistence type="inferred from homology"/>
<dbReference type="CDD" id="cd05471">
    <property type="entry name" value="pepsin_like"/>
    <property type="match status" value="1"/>
</dbReference>
<gene>
    <name evidence="6" type="ORF">SERLADRAFT_478439</name>
</gene>
<evidence type="ECO:0000259" key="5">
    <source>
        <dbReference type="PROSITE" id="PS51767"/>
    </source>
</evidence>
<dbReference type="AlphaFoldDB" id="F8PAU7"/>
<dbReference type="InterPro" id="IPR033121">
    <property type="entry name" value="PEPTIDASE_A1"/>
</dbReference>
<dbReference type="SUPFAM" id="SSF50630">
    <property type="entry name" value="Acid proteases"/>
    <property type="match status" value="1"/>
</dbReference>
<dbReference type="Proteomes" id="UP000008064">
    <property type="component" value="Unassembled WGS sequence"/>
</dbReference>
<dbReference type="RefSeq" id="XP_007323370.1">
    <property type="nucleotide sequence ID" value="XM_007323308.1"/>
</dbReference>
<dbReference type="InterPro" id="IPR021109">
    <property type="entry name" value="Peptidase_aspartic_dom_sf"/>
</dbReference>
<dbReference type="InterPro" id="IPR034164">
    <property type="entry name" value="Pepsin-like_dom"/>
</dbReference>
<dbReference type="PANTHER" id="PTHR47966">
    <property type="entry name" value="BETA-SITE APP-CLEAVING ENZYME, ISOFORM A-RELATED"/>
    <property type="match status" value="1"/>
</dbReference>
<dbReference type="Gene3D" id="2.40.70.10">
    <property type="entry name" value="Acid Proteases"/>
    <property type="match status" value="2"/>
</dbReference>
<evidence type="ECO:0000256" key="4">
    <source>
        <dbReference type="SAM" id="SignalP"/>
    </source>
</evidence>
<dbReference type="KEGG" id="sla:SERLADRAFT_478439"/>
<dbReference type="GeneID" id="18821169"/>
<dbReference type="PRINTS" id="PR00792">
    <property type="entry name" value="PEPSIN"/>
</dbReference>
<keyword evidence="3" id="KW-0378">Hydrolase</keyword>
<keyword evidence="3" id="KW-0645">Protease</keyword>
<organism>
    <name type="scientific">Serpula lacrymans var. lacrymans (strain S7.9)</name>
    <name type="common">Dry rot fungus</name>
    <dbReference type="NCBI Taxonomy" id="578457"/>
    <lineage>
        <taxon>Eukaryota</taxon>
        <taxon>Fungi</taxon>
        <taxon>Dikarya</taxon>
        <taxon>Basidiomycota</taxon>
        <taxon>Agaricomycotina</taxon>
        <taxon>Agaricomycetes</taxon>
        <taxon>Agaricomycetidae</taxon>
        <taxon>Boletales</taxon>
        <taxon>Coniophorineae</taxon>
        <taxon>Serpulaceae</taxon>
        <taxon>Serpula</taxon>
    </lineage>
</organism>
<comment type="similarity">
    <text evidence="1 3">Belongs to the peptidase A1 family.</text>
</comment>
<evidence type="ECO:0000256" key="2">
    <source>
        <dbReference type="ARBA" id="ARBA00022750"/>
    </source>
</evidence>
<protein>
    <recommendedName>
        <fullName evidence="5">Peptidase A1 domain-containing protein</fullName>
    </recommendedName>
</protein>
<dbReference type="PROSITE" id="PS00141">
    <property type="entry name" value="ASP_PROTEASE"/>
    <property type="match status" value="1"/>
</dbReference>
<name>F8PAU7_SERL9</name>
<dbReference type="GO" id="GO:0006508">
    <property type="term" value="P:proteolysis"/>
    <property type="evidence" value="ECO:0007669"/>
    <property type="project" value="UniProtKB-KW"/>
</dbReference>
<keyword evidence="4" id="KW-0732">Signal</keyword>
<dbReference type="GO" id="GO:0004190">
    <property type="term" value="F:aspartic-type endopeptidase activity"/>
    <property type="evidence" value="ECO:0007669"/>
    <property type="project" value="UniProtKB-KW"/>
</dbReference>
<feature type="domain" description="Peptidase A1" evidence="5">
    <location>
        <begin position="75"/>
        <end position="492"/>
    </location>
</feature>
<accession>F8PAU7</accession>
<dbReference type="Pfam" id="PF00026">
    <property type="entry name" value="Asp"/>
    <property type="match status" value="2"/>
</dbReference>
<dbReference type="EMBL" id="GL945442">
    <property type="protein sequence ID" value="EGO19935.1"/>
    <property type="molecule type" value="Genomic_DNA"/>
</dbReference>
<dbReference type="PROSITE" id="PS51767">
    <property type="entry name" value="PEPTIDASE_A1"/>
    <property type="match status" value="1"/>
</dbReference>
<sequence>MVGIYLLSSIITLSTLPAVVSSISIEHGPSSPSLSTGKHTQGVHLPIYRRERTSPRKRSGQTGIAGLGDYLDVSYNVLMQVGDTQTPVVLDTGSSDLWILSSASGANGSSSVPLYDPSTFQPSDLEARLEYGDSLTGTHAFGPIGFDSVSLAGITLSDQYFSAINDTNTTVLQTGSAGIFGLGFPINSVIWGEVFISQQNSSFTSSKRDNLHDTIPTKSHDFEIRFFPKNDLSHFVGSSSSVPQISSRQSSTSPSGTSAIFASYSSIGPFISRLVVQGLLALPMFTVTLQRDAIQIGGNQGMLSLGELPESVNNDSLTWVPVRGYTPEEGGLNPPADAPNEVYPIAWEIPVDDVYFDGERLARSQLSSPNISLSALLDTGNSLIRGPPDVISYILNTALGGSPFPCSEQHTLAFQIGGQMFPVDPRDFVSQTQSESLEDCVANITPTDVPVIGSGYLYSWSLGDPFLKSVLAAFYYGNLGMPSQDPARIGLLSTVPDNAADELASAVSDVIPTTVIAGATSVYNSLPVTSNVAPSRIISALSTGVGGVPLAPTSISGSLSGGKKVNDVREALRVNAWTVGLGVSLWILCRLVG</sequence>
<feature type="signal peptide" evidence="4">
    <location>
        <begin position="1"/>
        <end position="22"/>
    </location>
</feature>
<reference evidence="6" key="1">
    <citation type="submission" date="2011-04" db="EMBL/GenBank/DDBJ databases">
        <title>Evolution of plant cell wall degrading machinery underlies the functional diversity of forest fungi.</title>
        <authorList>
            <consortium name="US DOE Joint Genome Institute (JGI-PGF)"/>
            <person name="Eastwood D.C."/>
            <person name="Floudas D."/>
            <person name="Binder M."/>
            <person name="Majcherczyk A."/>
            <person name="Schneider P."/>
            <person name="Aerts A."/>
            <person name="Asiegbu F.O."/>
            <person name="Baker S.E."/>
            <person name="Barry K."/>
            <person name="Bendiksby M."/>
            <person name="Blumentritt M."/>
            <person name="Coutinho P.M."/>
            <person name="Cullen D."/>
            <person name="Cullen D."/>
            <person name="Gathman A."/>
            <person name="Goodell B."/>
            <person name="Henrissat B."/>
            <person name="Ihrmark K."/>
            <person name="Kauserud H."/>
            <person name="Kohler A."/>
            <person name="LaButti K."/>
            <person name="Lapidus A."/>
            <person name="Lavin J.L."/>
            <person name="Lee Y.-H."/>
            <person name="Lindquist E."/>
            <person name="Lilly W."/>
            <person name="Lucas S."/>
            <person name="Morin E."/>
            <person name="Murat C."/>
            <person name="Oguiza J.A."/>
            <person name="Park J."/>
            <person name="Pisabarro A.G."/>
            <person name="Riley R."/>
            <person name="Rosling A."/>
            <person name="Salamov A."/>
            <person name="Schmidt O."/>
            <person name="Schmutz J."/>
            <person name="Skrede I."/>
            <person name="Stenlid J."/>
            <person name="Wiebenga A."/>
            <person name="Xie X."/>
            <person name="Kues U."/>
            <person name="Hibbett D.S."/>
            <person name="Hoffmeister D."/>
            <person name="Hogberg N."/>
            <person name="Martin F."/>
            <person name="Grigoriev I.V."/>
            <person name="Watkinson S.C."/>
        </authorList>
    </citation>
    <scope>NUCLEOTIDE SEQUENCE</scope>
    <source>
        <strain evidence="6">S7.9</strain>
    </source>
</reference>
<evidence type="ECO:0000256" key="1">
    <source>
        <dbReference type="ARBA" id="ARBA00007447"/>
    </source>
</evidence>
<keyword evidence="2 3" id="KW-0064">Aspartyl protease</keyword>